<feature type="domain" description="C2H2-type" evidence="3">
    <location>
        <begin position="378"/>
        <end position="408"/>
    </location>
</feature>
<evidence type="ECO:0000313" key="4">
    <source>
        <dbReference type="EMBL" id="PRT53193.1"/>
    </source>
</evidence>
<dbReference type="SMART" id="SM00355">
    <property type="entry name" value="ZnF_C2H2"/>
    <property type="match status" value="3"/>
</dbReference>
<evidence type="ECO:0000256" key="1">
    <source>
        <dbReference type="PROSITE-ProRule" id="PRU00042"/>
    </source>
</evidence>
<gene>
    <name evidence="4" type="ORF">B9G98_00813</name>
</gene>
<dbReference type="PROSITE" id="PS00028">
    <property type="entry name" value="ZINC_FINGER_C2H2_1"/>
    <property type="match status" value="2"/>
</dbReference>
<accession>A0A2T0FDW4</accession>
<protein>
    <submittedName>
        <fullName evidence="4">Zinc finger protein RME1</fullName>
    </submittedName>
</protein>
<dbReference type="InterPro" id="IPR036236">
    <property type="entry name" value="Znf_C2H2_sf"/>
</dbReference>
<reference evidence="4 5" key="1">
    <citation type="submission" date="2017-04" db="EMBL/GenBank/DDBJ databases">
        <title>Genome sequencing of [Candida] sorbophila.</title>
        <authorList>
            <person name="Ahn J.O."/>
        </authorList>
    </citation>
    <scope>NUCLEOTIDE SEQUENCE [LARGE SCALE GENOMIC DNA]</scope>
    <source>
        <strain evidence="4 5">DS02</strain>
    </source>
</reference>
<feature type="compositionally biased region" description="Polar residues" evidence="2">
    <location>
        <begin position="126"/>
        <end position="144"/>
    </location>
</feature>
<feature type="region of interest" description="Disordered" evidence="2">
    <location>
        <begin position="125"/>
        <end position="146"/>
    </location>
</feature>
<dbReference type="Gene3D" id="3.30.160.60">
    <property type="entry name" value="Classic Zinc Finger"/>
    <property type="match status" value="1"/>
</dbReference>
<dbReference type="EMBL" id="NDIQ01000001">
    <property type="protein sequence ID" value="PRT53193.1"/>
    <property type="molecule type" value="Genomic_DNA"/>
</dbReference>
<organism evidence="4 5">
    <name type="scientific">Wickerhamiella sorbophila</name>
    <dbReference type="NCBI Taxonomy" id="45607"/>
    <lineage>
        <taxon>Eukaryota</taxon>
        <taxon>Fungi</taxon>
        <taxon>Dikarya</taxon>
        <taxon>Ascomycota</taxon>
        <taxon>Saccharomycotina</taxon>
        <taxon>Dipodascomycetes</taxon>
        <taxon>Dipodascales</taxon>
        <taxon>Trichomonascaceae</taxon>
        <taxon>Wickerhamiella</taxon>
    </lineage>
</organism>
<dbReference type="SUPFAM" id="SSF57667">
    <property type="entry name" value="beta-beta-alpha zinc fingers"/>
    <property type="match status" value="1"/>
</dbReference>
<evidence type="ECO:0000313" key="5">
    <source>
        <dbReference type="Proteomes" id="UP000238350"/>
    </source>
</evidence>
<feature type="domain" description="C2H2-type" evidence="3">
    <location>
        <begin position="314"/>
        <end position="343"/>
    </location>
</feature>
<dbReference type="GeneID" id="36514562"/>
<keyword evidence="5" id="KW-1185">Reference proteome</keyword>
<evidence type="ECO:0000259" key="3">
    <source>
        <dbReference type="PROSITE" id="PS50157"/>
    </source>
</evidence>
<dbReference type="GO" id="GO:0008270">
    <property type="term" value="F:zinc ion binding"/>
    <property type="evidence" value="ECO:0007669"/>
    <property type="project" value="UniProtKB-KW"/>
</dbReference>
<keyword evidence="1" id="KW-0862">Zinc</keyword>
<dbReference type="InterPro" id="IPR013087">
    <property type="entry name" value="Znf_C2H2_type"/>
</dbReference>
<comment type="caution">
    <text evidence="4">The sequence shown here is derived from an EMBL/GenBank/DDBJ whole genome shotgun (WGS) entry which is preliminary data.</text>
</comment>
<feature type="compositionally biased region" description="Basic residues" evidence="2">
    <location>
        <begin position="226"/>
        <end position="244"/>
    </location>
</feature>
<keyword evidence="1" id="KW-0863">Zinc-finger</keyword>
<keyword evidence="1" id="KW-0479">Metal-binding</keyword>
<dbReference type="AlphaFoldDB" id="A0A2T0FDW4"/>
<dbReference type="Proteomes" id="UP000238350">
    <property type="component" value="Unassembled WGS sequence"/>
</dbReference>
<evidence type="ECO:0000256" key="2">
    <source>
        <dbReference type="SAM" id="MobiDB-lite"/>
    </source>
</evidence>
<dbReference type="PROSITE" id="PS50157">
    <property type="entry name" value="ZINC_FINGER_C2H2_2"/>
    <property type="match status" value="2"/>
</dbReference>
<name>A0A2T0FDW4_9ASCO</name>
<proteinExistence type="predicted"/>
<dbReference type="RefSeq" id="XP_024663139.1">
    <property type="nucleotide sequence ID" value="XM_024807371.1"/>
</dbReference>
<feature type="region of interest" description="Disordered" evidence="2">
    <location>
        <begin position="209"/>
        <end position="262"/>
    </location>
</feature>
<dbReference type="STRING" id="45607.A0A2T0FDW4"/>
<sequence length="416" mass="46077">MPLSGPYEYPGFSSYSASWRIPSGPPTFDSLCHCHGGVAVSPRLLLLGSSQSIVNYPVAFGFNSPIMPALFDSSSVSPNDFDHTDLSIIDFDTNPCETTDTTASDFSWTRGSSDGPAPQAALLVDPTTSSPSHYTARVNPTTPHTPRMIPVSKILFPDGPMYQTPQAQTIVLNGIASESPAPESPCDRRGNGAALENITHTLNHEEALNYQSENESDADEEFVPGKTRKRCYTKRKPTKRRKKSPGQGISDLGKLSKPDSKCHPDTENLYYLIERSGSVLQPLRTHRDDKPRQELVNESPALQKSISQTIRGLVSCGHSCGEKFSSCEAMAEHLDSTHDREYRPYLCPDSACVWSVLGFHKKSECMRHYRSQHCGPIYVCAVQNCGKRFLRSDSCHRHIRMSHLNPDSRFNKLDAD</sequence>